<gene>
    <name evidence="2" type="ORF">GCM10010387_15440</name>
</gene>
<keyword evidence="3" id="KW-1185">Reference proteome</keyword>
<evidence type="ECO:0000313" key="2">
    <source>
        <dbReference type="EMBL" id="GGZ23241.1"/>
    </source>
</evidence>
<accession>A0A918PWC4</accession>
<dbReference type="RefSeq" id="WP_268247186.1">
    <property type="nucleotide sequence ID" value="NZ_BMWG01000003.1"/>
</dbReference>
<feature type="compositionally biased region" description="Acidic residues" evidence="1">
    <location>
        <begin position="32"/>
        <end position="44"/>
    </location>
</feature>
<proteinExistence type="predicted"/>
<dbReference type="EMBL" id="BMWG01000003">
    <property type="protein sequence ID" value="GGZ23241.1"/>
    <property type="molecule type" value="Genomic_DNA"/>
</dbReference>
<reference evidence="2" key="2">
    <citation type="submission" date="2020-09" db="EMBL/GenBank/DDBJ databases">
        <authorList>
            <person name="Sun Q."/>
            <person name="Ohkuma M."/>
        </authorList>
    </citation>
    <scope>NUCLEOTIDE SEQUENCE</scope>
    <source>
        <strain evidence="2">JCM 4988</strain>
    </source>
</reference>
<sequence length="44" mass="4811">MPDQPPQSDPPELLLELEVSQLDELPPLEGDGLAEDQPVDPESM</sequence>
<reference evidence="2" key="1">
    <citation type="journal article" date="2014" name="Int. J. Syst. Evol. Microbiol.">
        <title>Complete genome sequence of Corynebacterium casei LMG S-19264T (=DSM 44701T), isolated from a smear-ripened cheese.</title>
        <authorList>
            <consortium name="US DOE Joint Genome Institute (JGI-PGF)"/>
            <person name="Walter F."/>
            <person name="Albersmeier A."/>
            <person name="Kalinowski J."/>
            <person name="Ruckert C."/>
        </authorList>
    </citation>
    <scope>NUCLEOTIDE SEQUENCE</scope>
    <source>
        <strain evidence="2">JCM 4988</strain>
    </source>
</reference>
<comment type="caution">
    <text evidence="2">The sequence shown here is derived from an EMBL/GenBank/DDBJ whole genome shotgun (WGS) entry which is preliminary data.</text>
</comment>
<organism evidence="2 3">
    <name type="scientific">Streptomyces inusitatus</name>
    <dbReference type="NCBI Taxonomy" id="68221"/>
    <lineage>
        <taxon>Bacteria</taxon>
        <taxon>Bacillati</taxon>
        <taxon>Actinomycetota</taxon>
        <taxon>Actinomycetes</taxon>
        <taxon>Kitasatosporales</taxon>
        <taxon>Streptomycetaceae</taxon>
        <taxon>Streptomyces</taxon>
    </lineage>
</organism>
<name>A0A918PWC4_9ACTN</name>
<dbReference type="Proteomes" id="UP000630936">
    <property type="component" value="Unassembled WGS sequence"/>
</dbReference>
<feature type="region of interest" description="Disordered" evidence="1">
    <location>
        <begin position="22"/>
        <end position="44"/>
    </location>
</feature>
<evidence type="ECO:0000313" key="3">
    <source>
        <dbReference type="Proteomes" id="UP000630936"/>
    </source>
</evidence>
<evidence type="ECO:0000256" key="1">
    <source>
        <dbReference type="SAM" id="MobiDB-lite"/>
    </source>
</evidence>
<protein>
    <submittedName>
        <fullName evidence="2">Uncharacterized protein</fullName>
    </submittedName>
</protein>
<dbReference type="AlphaFoldDB" id="A0A918PWC4"/>